<protein>
    <recommendedName>
        <fullName evidence="1">Thoeris protein ThsB TIR-like domain-containing protein</fullName>
    </recommendedName>
</protein>
<dbReference type="STRING" id="1122236.GCA_000378225_02476"/>
<accession>A0A5C7WJG6</accession>
<gene>
    <name evidence="2" type="ORF">E6Q51_02335</name>
</gene>
<evidence type="ECO:0000313" key="2">
    <source>
        <dbReference type="EMBL" id="TXI37897.1"/>
    </source>
</evidence>
<evidence type="ECO:0000313" key="3">
    <source>
        <dbReference type="Proteomes" id="UP000321374"/>
    </source>
</evidence>
<dbReference type="InterPro" id="IPR036490">
    <property type="entry name" value="ThsB_TIR-like_sf"/>
</dbReference>
<name>A0A5C7WJG6_METME</name>
<dbReference type="Pfam" id="PF08937">
    <property type="entry name" value="ThsB_TIR"/>
    <property type="match status" value="1"/>
</dbReference>
<dbReference type="AlphaFoldDB" id="A0A5C7WJG6"/>
<dbReference type="SUPFAM" id="SSF52206">
    <property type="entry name" value="Hypothetical protein MTH538"/>
    <property type="match status" value="1"/>
</dbReference>
<dbReference type="InterPro" id="IPR015032">
    <property type="entry name" value="ThsB__TIR-like_domain"/>
</dbReference>
<comment type="caution">
    <text evidence="2">The sequence shown here is derived from an EMBL/GenBank/DDBJ whole genome shotgun (WGS) entry which is preliminary data.</text>
</comment>
<evidence type="ECO:0000259" key="1">
    <source>
        <dbReference type="Pfam" id="PF08937"/>
    </source>
</evidence>
<organism evidence="2 3">
    <name type="scientific">Methylophilus methylotrophus</name>
    <name type="common">Bacterium W3A1</name>
    <dbReference type="NCBI Taxonomy" id="17"/>
    <lineage>
        <taxon>Bacteria</taxon>
        <taxon>Pseudomonadati</taxon>
        <taxon>Pseudomonadota</taxon>
        <taxon>Betaproteobacteria</taxon>
        <taxon>Nitrosomonadales</taxon>
        <taxon>Methylophilaceae</taxon>
        <taxon>Methylophilus</taxon>
    </lineage>
</organism>
<feature type="domain" description="Thoeris protein ThsB TIR-like" evidence="1">
    <location>
        <begin position="6"/>
        <end position="99"/>
    </location>
</feature>
<reference evidence="2 3" key="1">
    <citation type="submission" date="2018-09" db="EMBL/GenBank/DDBJ databases">
        <title>Metagenome Assembled Genomes from an Advanced Water Purification Facility.</title>
        <authorList>
            <person name="Stamps B.W."/>
            <person name="Spear J.R."/>
        </authorList>
    </citation>
    <scope>NUCLEOTIDE SEQUENCE [LARGE SCALE GENOMIC DNA]</scope>
    <source>
        <strain evidence="2">Bin_42_2</strain>
    </source>
</reference>
<dbReference type="Gene3D" id="3.40.50.11200">
    <property type="match status" value="1"/>
</dbReference>
<dbReference type="EMBL" id="SSGG01000039">
    <property type="protein sequence ID" value="TXI37897.1"/>
    <property type="molecule type" value="Genomic_DNA"/>
</dbReference>
<sequence length="162" mass="18638">MARRVFYSFDYQNDCWRAAMVRNIGAIHRRRPVNDNHWEQVNRGEDDAIKRWIDAQLRHRSCTIVLIGAKTASCRWVRYEIQRSMESRKGLLGIRIHQLMDQNQQTSIAGPNPFESIMLPGGQKLSSVAPTYEPLGVSSADVYSYISQHLEGWVESAIAARY</sequence>
<dbReference type="Proteomes" id="UP000321374">
    <property type="component" value="Unassembled WGS sequence"/>
</dbReference>
<proteinExistence type="predicted"/>